<dbReference type="InterPro" id="IPR050833">
    <property type="entry name" value="Poly_Biosynth_Transport"/>
</dbReference>
<dbReference type="Pfam" id="PF01943">
    <property type="entry name" value="Polysacc_synt"/>
    <property type="match status" value="1"/>
</dbReference>
<feature type="transmembrane region" description="Helical" evidence="6">
    <location>
        <begin position="49"/>
        <end position="66"/>
    </location>
</feature>
<evidence type="ECO:0000256" key="6">
    <source>
        <dbReference type="SAM" id="Phobius"/>
    </source>
</evidence>
<evidence type="ECO:0000256" key="5">
    <source>
        <dbReference type="ARBA" id="ARBA00023136"/>
    </source>
</evidence>
<dbReference type="AlphaFoldDB" id="A0A2P4NP89"/>
<dbReference type="PANTHER" id="PTHR30250">
    <property type="entry name" value="PST FAMILY PREDICTED COLANIC ACID TRANSPORTER"/>
    <property type="match status" value="1"/>
</dbReference>
<dbReference type="OrthoDB" id="112053at2157"/>
<keyword evidence="5 6" id="KW-0472">Membrane</keyword>
<evidence type="ECO:0000256" key="2">
    <source>
        <dbReference type="ARBA" id="ARBA00022475"/>
    </source>
</evidence>
<evidence type="ECO:0000256" key="1">
    <source>
        <dbReference type="ARBA" id="ARBA00004651"/>
    </source>
</evidence>
<feature type="transmembrane region" description="Helical" evidence="6">
    <location>
        <begin position="86"/>
        <end position="108"/>
    </location>
</feature>
<protein>
    <submittedName>
        <fullName evidence="7">Polysaccharide biosynthesis protein</fullName>
    </submittedName>
</protein>
<accession>A0A2P4NP89</accession>
<dbReference type="PANTHER" id="PTHR30250:SF28">
    <property type="entry name" value="POLYSACCHARIDE BIOSYNTHESIS PROTEIN"/>
    <property type="match status" value="1"/>
</dbReference>
<organism evidence="7 8">
    <name type="scientific">Haloferax marisrubri</name>
    <dbReference type="NCBI Taxonomy" id="1544719"/>
    <lineage>
        <taxon>Archaea</taxon>
        <taxon>Methanobacteriati</taxon>
        <taxon>Methanobacteriota</taxon>
        <taxon>Stenosarchaea group</taxon>
        <taxon>Halobacteria</taxon>
        <taxon>Halobacteriales</taxon>
        <taxon>Haloferacaceae</taxon>
        <taxon>Haloferax</taxon>
    </lineage>
</organism>
<comment type="subcellular location">
    <subcellularLocation>
        <location evidence="1">Cell membrane</location>
        <topology evidence="1">Multi-pass membrane protein</topology>
    </subcellularLocation>
</comment>
<evidence type="ECO:0000256" key="4">
    <source>
        <dbReference type="ARBA" id="ARBA00022989"/>
    </source>
</evidence>
<name>A0A2P4NP89_9EURY</name>
<sequence>MSKDKDVNTAELDVGREALSSLTAKLTMSVFGFVSILVFARVLGPAGVGRYYIAYTISLILIRISAGVGQAVKKRVSEVDEAPHEYLGVGILFHVAFLGVGGGLIWVLYGFTDLITQADVAAAVFAVFATEGLFQILNRFYQGLGHPGESFWIDTFRSVLTTVFQLALLFAGMEAFGLLVGIALATVVCVVILLIRAGVRPALPSRRAIDRIAEFARWSVGTSIVSNAYSRLDVIVLGWLVGDAAVGFYETALRLVTPATQVAGSISTSINVKASGKSSLGEDVLGDVSNAISYTGLFAIPIFFGALALPRPLMQTFFSGAFAEGGPALVGIAAFTAINVFNQPLIAVIEGTNRPRDVFRVQSLVFALNVPMAVLFTNWFGLLGVVAATFLSEFVMFLMYEYNTVETFGEYVFPRPVFEQLASGAVMCGVILLLRNVVSLREWPAVIAVVAFGACVYFATITVISSHFRLTVRNVAGPLLS</sequence>
<feature type="transmembrane region" description="Helical" evidence="6">
    <location>
        <begin position="329"/>
        <end position="349"/>
    </location>
</feature>
<dbReference type="EMBL" id="LOPW02000017">
    <property type="protein sequence ID" value="POG54944.1"/>
    <property type="molecule type" value="Genomic_DNA"/>
</dbReference>
<dbReference type="Proteomes" id="UP000053621">
    <property type="component" value="Unassembled WGS sequence"/>
</dbReference>
<evidence type="ECO:0000256" key="3">
    <source>
        <dbReference type="ARBA" id="ARBA00022692"/>
    </source>
</evidence>
<feature type="transmembrane region" description="Helical" evidence="6">
    <location>
        <begin position="26"/>
        <end position="43"/>
    </location>
</feature>
<feature type="transmembrane region" description="Helical" evidence="6">
    <location>
        <begin position="120"/>
        <end position="138"/>
    </location>
</feature>
<dbReference type="RefSeq" id="WP_058567550.1">
    <property type="nucleotide sequence ID" value="NZ_LOPW02000017.1"/>
</dbReference>
<keyword evidence="3 6" id="KW-0812">Transmembrane</keyword>
<keyword evidence="8" id="KW-1185">Reference proteome</keyword>
<evidence type="ECO:0000313" key="8">
    <source>
        <dbReference type="Proteomes" id="UP000053621"/>
    </source>
</evidence>
<dbReference type="InterPro" id="IPR002797">
    <property type="entry name" value="Polysacc_synth"/>
</dbReference>
<keyword evidence="2" id="KW-1003">Cell membrane</keyword>
<dbReference type="GO" id="GO:0005886">
    <property type="term" value="C:plasma membrane"/>
    <property type="evidence" value="ECO:0007669"/>
    <property type="project" value="UniProtKB-SubCell"/>
</dbReference>
<comment type="caution">
    <text evidence="7">The sequence shown here is derived from an EMBL/GenBank/DDBJ whole genome shotgun (WGS) entry which is preliminary data.</text>
</comment>
<feature type="transmembrane region" description="Helical" evidence="6">
    <location>
        <begin position="176"/>
        <end position="199"/>
    </location>
</feature>
<keyword evidence="4 6" id="KW-1133">Transmembrane helix</keyword>
<feature type="transmembrane region" description="Helical" evidence="6">
    <location>
        <begin position="370"/>
        <end position="400"/>
    </location>
</feature>
<feature type="transmembrane region" description="Helical" evidence="6">
    <location>
        <begin position="420"/>
        <end position="438"/>
    </location>
</feature>
<evidence type="ECO:0000313" key="7">
    <source>
        <dbReference type="EMBL" id="POG54944.1"/>
    </source>
</evidence>
<reference evidence="7" key="1">
    <citation type="submission" date="2017-08" db="EMBL/GenBank/DDBJ databases">
        <title>Haloferax marisrubri sp. nov., isolated from the Discovery deep brine-seawater interface in the Red Sea.</title>
        <authorList>
            <person name="Zhang G."/>
            <person name="Stingl U."/>
        </authorList>
    </citation>
    <scope>NUCLEOTIDE SEQUENCE [LARGE SCALE GENOMIC DNA]</scope>
    <source>
        <strain evidence="7">SB3</strain>
    </source>
</reference>
<feature type="transmembrane region" description="Helical" evidence="6">
    <location>
        <begin position="445"/>
        <end position="468"/>
    </location>
</feature>
<gene>
    <name evidence="7" type="ORF">AUR65_014585</name>
</gene>
<feature type="transmembrane region" description="Helical" evidence="6">
    <location>
        <begin position="291"/>
        <end position="309"/>
    </location>
</feature>
<proteinExistence type="predicted"/>